<dbReference type="RefSeq" id="WP_162316228.1">
    <property type="nucleotide sequence ID" value="NZ_JAHQXF010000001.1"/>
</dbReference>
<reference evidence="3 4" key="1">
    <citation type="submission" date="2021-06" db="EMBL/GenBank/DDBJ databases">
        <title>New haloarchaea isolates fom saline soil.</title>
        <authorList>
            <person name="Duran-Viseras A."/>
            <person name="Sanchez-Porro C.S."/>
            <person name="Ventosa A."/>
        </authorList>
    </citation>
    <scope>NUCLEOTIDE SEQUENCE [LARGE SCALE GENOMIC DNA]</scope>
    <source>
        <strain evidence="3 4">JCM 183640</strain>
    </source>
</reference>
<gene>
    <name evidence="3" type="ORF">KTS45_02560</name>
</gene>
<evidence type="ECO:0000259" key="2">
    <source>
        <dbReference type="Pfam" id="PF24035"/>
    </source>
</evidence>
<dbReference type="EMBL" id="JAHQXF010000001">
    <property type="protein sequence ID" value="MBV0923070.1"/>
    <property type="molecule type" value="Genomic_DNA"/>
</dbReference>
<name>A0A8J7Y1M3_9EURY</name>
<comment type="caution">
    <text evidence="3">The sequence shown here is derived from an EMBL/GenBank/DDBJ whole genome shotgun (WGS) entry which is preliminary data.</text>
</comment>
<dbReference type="AlphaFoldDB" id="A0A8J7Y1M3"/>
<sequence>MTEEDQARTEDTLRRSLTGLPEEQTVSPEMLELDYVYSALAHPRRRYLCYTLMEETEWSLTDLAVKIAAWENKIPEGAVTDDQRDDVYVSLYHAHVPKLVAEEVLTFDEDRERISTDENAEQVLHALNGMGAHLDSKQETHARGEMDDQES</sequence>
<feature type="domain" description="DUF7344" evidence="2">
    <location>
        <begin position="38"/>
        <end position="114"/>
    </location>
</feature>
<organism evidence="3 4">
    <name type="scientific">Haloarcula limicola</name>
    <dbReference type="NCBI Taxonomy" id="1429915"/>
    <lineage>
        <taxon>Archaea</taxon>
        <taxon>Methanobacteriati</taxon>
        <taxon>Methanobacteriota</taxon>
        <taxon>Stenosarchaea group</taxon>
        <taxon>Halobacteria</taxon>
        <taxon>Halobacteriales</taxon>
        <taxon>Haloarculaceae</taxon>
        <taxon>Haloarcula</taxon>
    </lineage>
</organism>
<proteinExistence type="predicted"/>
<dbReference type="Pfam" id="PF24035">
    <property type="entry name" value="DUF7344"/>
    <property type="match status" value="1"/>
</dbReference>
<feature type="compositionally biased region" description="Basic and acidic residues" evidence="1">
    <location>
        <begin position="1"/>
        <end position="14"/>
    </location>
</feature>
<protein>
    <recommendedName>
        <fullName evidence="2">DUF7344 domain-containing protein</fullName>
    </recommendedName>
</protein>
<evidence type="ECO:0000256" key="1">
    <source>
        <dbReference type="SAM" id="MobiDB-lite"/>
    </source>
</evidence>
<feature type="region of interest" description="Disordered" evidence="1">
    <location>
        <begin position="1"/>
        <end position="21"/>
    </location>
</feature>
<accession>A0A8J7Y1M3</accession>
<keyword evidence="4" id="KW-1185">Reference proteome</keyword>
<evidence type="ECO:0000313" key="4">
    <source>
        <dbReference type="Proteomes" id="UP000766550"/>
    </source>
</evidence>
<dbReference type="Proteomes" id="UP000766550">
    <property type="component" value="Unassembled WGS sequence"/>
</dbReference>
<dbReference type="InterPro" id="IPR055768">
    <property type="entry name" value="DUF7344"/>
</dbReference>
<dbReference type="OrthoDB" id="247722at2157"/>
<evidence type="ECO:0000313" key="3">
    <source>
        <dbReference type="EMBL" id="MBV0923070.1"/>
    </source>
</evidence>